<keyword evidence="2" id="KW-1185">Reference proteome</keyword>
<sequence>MSKKKKSGMALQGVGIAPNILLQHVENTAPFLFKGELDTSGEKRAFLEKLKFYKKNLKQLNNINLAEYFHICISAHWATAGTFVPTDVDNQIRETLWKHGHISKHIEKMARLTIESWTWDYSQVTSRKAYNNDNNTVMSTHEGTWLSVAIGAYCALVKNRKTELACDMADVILEEIKKEELIMLKLREERDHINFLRAAPLMAHNFGDLDRVMVQWNMDPEDAFYKRIFKLGHQLNENYDPILVYTGKVNKEFSSKENHRHMAMRQPKCLRKSSQFLIPVGPFMDDWGKVLGESDLLSMEEKAEIVTAFYDGYKRQDEAFGYIRGYKNLIESIDGGLAALEMYLPFDLVAEMKKSEFSTLAKVSREEFEDSYKKRLEEYICPVTNMKF</sequence>
<name>A0ABY0IF86_9BACT</name>
<evidence type="ECO:0000313" key="2">
    <source>
        <dbReference type="Proteomes" id="UP000443582"/>
    </source>
</evidence>
<evidence type="ECO:0000313" key="1">
    <source>
        <dbReference type="EMBL" id="RZF21611.1"/>
    </source>
</evidence>
<organism evidence="1 2">
    <name type="scientific">Halobacteriovorax vibrionivorans</name>
    <dbReference type="NCBI Taxonomy" id="2152716"/>
    <lineage>
        <taxon>Bacteria</taxon>
        <taxon>Pseudomonadati</taxon>
        <taxon>Bdellovibrionota</taxon>
        <taxon>Bacteriovoracia</taxon>
        <taxon>Bacteriovoracales</taxon>
        <taxon>Halobacteriovoraceae</taxon>
        <taxon>Halobacteriovorax</taxon>
    </lineage>
</organism>
<proteinExistence type="predicted"/>
<dbReference type="RefSeq" id="WP_133296916.1">
    <property type="nucleotide sequence ID" value="NZ_QDKL01000002.1"/>
</dbReference>
<comment type="caution">
    <text evidence="1">The sequence shown here is derived from an EMBL/GenBank/DDBJ whole genome shotgun (WGS) entry which is preliminary data.</text>
</comment>
<dbReference type="Proteomes" id="UP000443582">
    <property type="component" value="Unassembled WGS sequence"/>
</dbReference>
<dbReference type="EMBL" id="QDKL01000002">
    <property type="protein sequence ID" value="RZF21611.1"/>
    <property type="molecule type" value="Genomic_DNA"/>
</dbReference>
<accession>A0ABY0IF86</accession>
<reference evidence="2" key="1">
    <citation type="journal article" date="2019" name="Int. J. Syst. Evol. Microbiol.">
        <title>Halobacteriovorax valvorus sp. nov., a novel prokaryotic predator isolated from coastal seawater of China.</title>
        <authorList>
            <person name="Chen M.-X."/>
        </authorList>
    </citation>
    <scope>NUCLEOTIDE SEQUENCE [LARGE SCALE GENOMIC DNA]</scope>
    <source>
        <strain evidence="2">BL9</strain>
    </source>
</reference>
<gene>
    <name evidence="1" type="ORF">DAY19_07950</name>
</gene>
<protein>
    <submittedName>
        <fullName evidence="1">Uncharacterized protein</fullName>
    </submittedName>
</protein>